<keyword evidence="1" id="KW-0472">Membrane</keyword>
<dbReference type="RefSeq" id="WP_116442133.1">
    <property type="nucleotide sequence ID" value="NZ_BHEO01000008.1"/>
</dbReference>
<dbReference type="Pfam" id="PF09546">
    <property type="entry name" value="Spore_III_AE"/>
    <property type="match status" value="1"/>
</dbReference>
<dbReference type="InterPro" id="IPR014194">
    <property type="entry name" value="Spore_III_AE"/>
</dbReference>
<evidence type="ECO:0000313" key="5">
    <source>
        <dbReference type="Proteomes" id="UP000294613"/>
    </source>
</evidence>
<evidence type="ECO:0000256" key="1">
    <source>
        <dbReference type="SAM" id="Phobius"/>
    </source>
</evidence>
<gene>
    <name evidence="4" type="ORF">EDD74_10337</name>
    <name evidence="3" type="ORF">FAEUMB_25420</name>
</gene>
<reference evidence="4 5" key="2">
    <citation type="submission" date="2019-03" db="EMBL/GenBank/DDBJ databases">
        <title>Genomic Encyclopedia of Type Strains, Phase IV (KMG-IV): sequencing the most valuable type-strain genomes for metagenomic binning, comparative biology and taxonomic classification.</title>
        <authorList>
            <person name="Goeker M."/>
        </authorList>
    </citation>
    <scope>NUCLEOTIDE SEQUENCE [LARGE SCALE GENOMIC DNA]</scope>
    <source>
        <strain evidence="4 5">DSM 103426</strain>
    </source>
</reference>
<dbReference type="Proteomes" id="UP000294613">
    <property type="component" value="Unassembled WGS sequence"/>
</dbReference>
<feature type="transmembrane region" description="Helical" evidence="1">
    <location>
        <begin position="205"/>
        <end position="231"/>
    </location>
</feature>
<dbReference type="EMBL" id="BHEO01000008">
    <property type="protein sequence ID" value="GBU06001.1"/>
    <property type="molecule type" value="Genomic_DNA"/>
</dbReference>
<feature type="transmembrane region" description="Helical" evidence="1">
    <location>
        <begin position="173"/>
        <end position="193"/>
    </location>
</feature>
<protein>
    <submittedName>
        <fullName evidence="4">Stage III sporulation protein AE</fullName>
    </submittedName>
</protein>
<organism evidence="4 5">
    <name type="scientific">Faecalimonas umbilicata</name>
    <dbReference type="NCBI Taxonomy" id="1912855"/>
    <lineage>
        <taxon>Bacteria</taxon>
        <taxon>Bacillati</taxon>
        <taxon>Bacillota</taxon>
        <taxon>Clostridia</taxon>
        <taxon>Lachnospirales</taxon>
        <taxon>Lachnospiraceae</taxon>
        <taxon>Faecalimonas</taxon>
    </lineage>
</organism>
<dbReference type="AlphaFoldDB" id="A0A4R3JUH3"/>
<feature type="transmembrane region" description="Helical" evidence="1">
    <location>
        <begin position="373"/>
        <end position="394"/>
    </location>
</feature>
<evidence type="ECO:0000313" key="6">
    <source>
        <dbReference type="Proteomes" id="UP000702954"/>
    </source>
</evidence>
<accession>A0A4R3JUH3</accession>
<sequence length="397" mass="43514">MKEQKPVWDRKKAWWTRILFALLLLFLSTAHAEASEIEEEQALKDAKEAVEEALFGEFGFEEVTGALESMFPEGKMDFSKMVKEVEKGDLPMSFEAVGQFVKDQVAYEFGQSKKSLVYILMLAVIAAVFANFSGIFPNRQISEISFYLLYLLLFTVCLNGFRMMTDLTAQRLTILTSFMKVLGPVYFLAVAVANGGMTSAAFYNLVLFLIFLVELLILNVLLPFVQVYTILELLNHLSSEEYLSKMADLIHTGIDWSIKTLLACVVGLNLVQGMLLPVIDSVKRGVVTKTAEAIPGIGDAIGGMTEVVLGTTVLIKNSIGITGAIICVGICAVPFLQVAVVAFLYKLVAAVIQPVSDQRIVGCISGIGKGYQLLLRIIFTTGLLFLLTIVIVTASTT</sequence>
<feature type="signal peptide" evidence="2">
    <location>
        <begin position="1"/>
        <end position="32"/>
    </location>
</feature>
<reference evidence="3 6" key="1">
    <citation type="journal article" date="2018" name="Int. J. Syst. Evol. Microbiol.">
        <title>Draft Genome Sequence of Faecalimonas umbilicata JCM 30896T, an Acetate-Producing Bacterium Isolated from Human Feces.</title>
        <authorList>
            <person name="Sakamoto M."/>
            <person name="Ikeyama N."/>
            <person name="Yuki M."/>
            <person name="Ohkuma M."/>
        </authorList>
    </citation>
    <scope>NUCLEOTIDE SEQUENCE [LARGE SCALE GENOMIC DNA]</scope>
    <source>
        <strain evidence="3 6">EGH7</strain>
    </source>
</reference>
<dbReference type="EMBL" id="SLZV01000003">
    <property type="protein sequence ID" value="TCS69587.1"/>
    <property type="molecule type" value="Genomic_DNA"/>
</dbReference>
<keyword evidence="6" id="KW-1185">Reference proteome</keyword>
<feature type="chain" id="PRO_5020899756" evidence="2">
    <location>
        <begin position="33"/>
        <end position="397"/>
    </location>
</feature>
<proteinExistence type="predicted"/>
<feature type="transmembrane region" description="Helical" evidence="1">
    <location>
        <begin position="144"/>
        <end position="161"/>
    </location>
</feature>
<feature type="transmembrane region" description="Helical" evidence="1">
    <location>
        <begin position="115"/>
        <end position="132"/>
    </location>
</feature>
<evidence type="ECO:0000313" key="4">
    <source>
        <dbReference type="EMBL" id="TCS69587.1"/>
    </source>
</evidence>
<keyword evidence="1" id="KW-1133">Transmembrane helix</keyword>
<comment type="caution">
    <text evidence="4">The sequence shown here is derived from an EMBL/GenBank/DDBJ whole genome shotgun (WGS) entry which is preliminary data.</text>
</comment>
<evidence type="ECO:0000313" key="3">
    <source>
        <dbReference type="EMBL" id="GBU06001.1"/>
    </source>
</evidence>
<dbReference type="Proteomes" id="UP000702954">
    <property type="component" value="Unassembled WGS sequence"/>
</dbReference>
<evidence type="ECO:0000256" key="2">
    <source>
        <dbReference type="SAM" id="SignalP"/>
    </source>
</evidence>
<keyword evidence="2" id="KW-0732">Signal</keyword>
<keyword evidence="1" id="KW-0812">Transmembrane</keyword>
<feature type="transmembrane region" description="Helical" evidence="1">
    <location>
        <begin position="319"/>
        <end position="352"/>
    </location>
</feature>
<name>A0A4R3JUH3_9FIRM</name>